<organism evidence="2 3">
    <name type="scientific">Fundidesulfovibrio magnetotacticus</name>
    <dbReference type="NCBI Taxonomy" id="2730080"/>
    <lineage>
        <taxon>Bacteria</taxon>
        <taxon>Pseudomonadati</taxon>
        <taxon>Thermodesulfobacteriota</taxon>
        <taxon>Desulfovibrionia</taxon>
        <taxon>Desulfovibrionales</taxon>
        <taxon>Desulfovibrionaceae</taxon>
        <taxon>Fundidesulfovibrio</taxon>
    </lineage>
</organism>
<reference evidence="2 3" key="2">
    <citation type="submission" date="2020-05" db="EMBL/GenBank/DDBJ databases">
        <title>Draft genome sequence of Desulfovibrio sp. strainFSS-1.</title>
        <authorList>
            <person name="Shimoshige H."/>
            <person name="Kobayashi H."/>
            <person name="Maekawa T."/>
        </authorList>
    </citation>
    <scope>NUCLEOTIDE SEQUENCE [LARGE SCALE GENOMIC DNA]</scope>
    <source>
        <strain evidence="2 3">SIID29052-01</strain>
    </source>
</reference>
<proteinExistence type="predicted"/>
<dbReference type="AlphaFoldDB" id="A0A6V8LT91"/>
<gene>
    <name evidence="2" type="ORF">NNJEOMEG_03551</name>
</gene>
<dbReference type="RefSeq" id="WP_173086825.1">
    <property type="nucleotide sequence ID" value="NZ_BLTE01000020.1"/>
</dbReference>
<evidence type="ECO:0000313" key="3">
    <source>
        <dbReference type="Proteomes" id="UP000494245"/>
    </source>
</evidence>
<reference evidence="2 3" key="1">
    <citation type="submission" date="2020-04" db="EMBL/GenBank/DDBJ databases">
        <authorList>
            <consortium name="Desulfovibrio sp. FSS-1 genome sequencing consortium"/>
            <person name="Shimoshige H."/>
            <person name="Kobayashi H."/>
            <person name="Maekawa T."/>
        </authorList>
    </citation>
    <scope>NUCLEOTIDE SEQUENCE [LARGE SCALE GENOMIC DNA]</scope>
    <source>
        <strain evidence="2 3">SIID29052-01</strain>
    </source>
</reference>
<sequence length="115" mass="12353">MRSFGFKLLLLLALFAALVIKGGQLISGQNTLAMAKLVERSFPEPPAAAQPRPIEEEFRGVSPLPSLLEGAPARKEGKDRPVVKRKAVKTQAAQAKESPKPSQARDAAKKPARKG</sequence>
<accession>A0A6V8LT91</accession>
<keyword evidence="3" id="KW-1185">Reference proteome</keyword>
<feature type="region of interest" description="Disordered" evidence="1">
    <location>
        <begin position="44"/>
        <end position="115"/>
    </location>
</feature>
<evidence type="ECO:0000313" key="2">
    <source>
        <dbReference type="EMBL" id="GFK95683.1"/>
    </source>
</evidence>
<comment type="caution">
    <text evidence="2">The sequence shown here is derived from an EMBL/GenBank/DDBJ whole genome shotgun (WGS) entry which is preliminary data.</text>
</comment>
<name>A0A6V8LT91_9BACT</name>
<feature type="compositionally biased region" description="Basic and acidic residues" evidence="1">
    <location>
        <begin position="72"/>
        <end position="82"/>
    </location>
</feature>
<dbReference type="Proteomes" id="UP000494245">
    <property type="component" value="Unassembled WGS sequence"/>
</dbReference>
<dbReference type="EMBL" id="BLTE01000020">
    <property type="protein sequence ID" value="GFK95683.1"/>
    <property type="molecule type" value="Genomic_DNA"/>
</dbReference>
<protein>
    <submittedName>
        <fullName evidence="2">Uncharacterized protein</fullName>
    </submittedName>
</protein>
<evidence type="ECO:0000256" key="1">
    <source>
        <dbReference type="SAM" id="MobiDB-lite"/>
    </source>
</evidence>